<reference evidence="2" key="1">
    <citation type="submission" date="2022-11" db="UniProtKB">
        <authorList>
            <consortium name="WormBaseParasite"/>
        </authorList>
    </citation>
    <scope>IDENTIFICATION</scope>
</reference>
<evidence type="ECO:0000313" key="2">
    <source>
        <dbReference type="WBParaSite" id="nRc.2.0.1.t17558-RA"/>
    </source>
</evidence>
<dbReference type="WBParaSite" id="nRc.2.0.1.t17558-RA">
    <property type="protein sequence ID" value="nRc.2.0.1.t17558-RA"/>
    <property type="gene ID" value="nRc.2.0.1.g17558"/>
</dbReference>
<keyword evidence="1" id="KW-1185">Reference proteome</keyword>
<accession>A0A915IU32</accession>
<sequence length="88" mass="9626">MPIFDLNIEKLPPSTEASALRPPAATADLMVTAMQISDFLKLTLDKISTLTPVRIDESTRIQPTAMEAETNTITDQTLTDIPEESTAH</sequence>
<name>A0A915IU32_ROMCU</name>
<dbReference type="Proteomes" id="UP000887565">
    <property type="component" value="Unplaced"/>
</dbReference>
<evidence type="ECO:0000313" key="1">
    <source>
        <dbReference type="Proteomes" id="UP000887565"/>
    </source>
</evidence>
<organism evidence="1 2">
    <name type="scientific">Romanomermis culicivorax</name>
    <name type="common">Nematode worm</name>
    <dbReference type="NCBI Taxonomy" id="13658"/>
    <lineage>
        <taxon>Eukaryota</taxon>
        <taxon>Metazoa</taxon>
        <taxon>Ecdysozoa</taxon>
        <taxon>Nematoda</taxon>
        <taxon>Enoplea</taxon>
        <taxon>Dorylaimia</taxon>
        <taxon>Mermithida</taxon>
        <taxon>Mermithoidea</taxon>
        <taxon>Mermithidae</taxon>
        <taxon>Romanomermis</taxon>
    </lineage>
</organism>
<proteinExistence type="predicted"/>
<dbReference type="AlphaFoldDB" id="A0A915IU32"/>
<protein>
    <submittedName>
        <fullName evidence="2">Uncharacterized protein</fullName>
    </submittedName>
</protein>